<evidence type="ECO:0000256" key="5">
    <source>
        <dbReference type="ARBA" id="ARBA00022556"/>
    </source>
</evidence>
<reference evidence="11 12" key="1">
    <citation type="journal article" date="2007" name="Photosyn. Res.">
        <title>Complete nucleotide sequence of the freshwater unicellular cyanobacterium Synechococcus elongatus PCC 6301 chromosome: gene content and organization.</title>
        <authorList>
            <person name="Sugita C."/>
            <person name="Ogata K."/>
            <person name="Shikata M."/>
            <person name="Jikuya H."/>
            <person name="Takano J."/>
            <person name="Furumichi M."/>
            <person name="Kanehisa M."/>
            <person name="Omata T."/>
            <person name="Sugiura M."/>
            <person name="Sugita M."/>
        </authorList>
    </citation>
    <scope>NUCLEOTIDE SEQUENCE [LARGE SCALE GENOMIC DNA]</scope>
    <source>
        <strain evidence="12">ATCC 27144 / PCC 6301 / SAUG 1402/1</strain>
    </source>
</reference>
<dbReference type="eggNOG" id="COG0763">
    <property type="taxonomic scope" value="Bacteria"/>
</dbReference>
<evidence type="ECO:0000256" key="6">
    <source>
        <dbReference type="ARBA" id="ARBA00022676"/>
    </source>
</evidence>
<dbReference type="Proteomes" id="UP000001175">
    <property type="component" value="Chromosome"/>
</dbReference>
<evidence type="ECO:0000256" key="8">
    <source>
        <dbReference type="ARBA" id="ARBA00023098"/>
    </source>
</evidence>
<dbReference type="GO" id="GO:0009245">
    <property type="term" value="P:lipid A biosynthetic process"/>
    <property type="evidence" value="ECO:0007669"/>
    <property type="project" value="UniProtKB-UniRule"/>
</dbReference>
<keyword evidence="8" id="KW-0443">Lipid metabolism</keyword>
<evidence type="ECO:0000313" key="11">
    <source>
        <dbReference type="EMBL" id="BAD78800.1"/>
    </source>
</evidence>
<dbReference type="Pfam" id="PF02684">
    <property type="entry name" value="LpxB"/>
    <property type="match status" value="1"/>
</dbReference>
<dbReference type="KEGG" id="syc:syc0610_c"/>
<evidence type="ECO:0000256" key="10">
    <source>
        <dbReference type="NCBIfam" id="TIGR00215"/>
    </source>
</evidence>
<protein>
    <recommendedName>
        <fullName evidence="3 10">Lipid-A-disaccharide synthase</fullName>
        <ecNumber evidence="2 10">2.4.1.182</ecNumber>
    </recommendedName>
</protein>
<evidence type="ECO:0000256" key="7">
    <source>
        <dbReference type="ARBA" id="ARBA00022679"/>
    </source>
</evidence>
<evidence type="ECO:0000256" key="3">
    <source>
        <dbReference type="ARBA" id="ARBA00020902"/>
    </source>
</evidence>
<name>A0A0H3K0P0_SYNP6</name>
<dbReference type="PANTHER" id="PTHR30372:SF4">
    <property type="entry name" value="LIPID-A-DISACCHARIDE SYNTHASE, MITOCHONDRIAL-RELATED"/>
    <property type="match status" value="1"/>
</dbReference>
<sequence length="399" mass="43916">MAAIRLFISTGEVSGDLQGSLLIAALFRQAKQLGLELEILALGGDRMAAAGAKLLANTIGISSIGIWEALPYVWPTWRLQQKIARQIRETSLDAAILIDYIGPNIGWGGRLPKSHPNIPIFYYIAPQEWVWSFGEGKTTQLVNFSDRIFAIFPGEATYYRDRGAAVSFVGHPLIDQLQDRPDRAKARAQLGLQEQERAIALYPASRPQELKFLLPTVLAAAQQLNAELPNLRFFVPLSQEKFRTTIEEAARELNLPLQIVSGETTALVQAAADLAIAKSGTVNLELGLQGIPQVVVYRVGAVTAWIARHILRFSIPFMSPVNLVDMEAIVPELLQDEANPDRIAAEAKAILLDPDRQAAIQAGYQRMRQSLGEPGVCDRAAQEILTAALQQKQVLSRER</sequence>
<proteinExistence type="predicted"/>
<keyword evidence="4" id="KW-0444">Lipid biosynthesis</keyword>
<dbReference type="GO" id="GO:0008915">
    <property type="term" value="F:lipid-A-disaccharide synthase activity"/>
    <property type="evidence" value="ECO:0007669"/>
    <property type="project" value="UniProtKB-UniRule"/>
</dbReference>
<comment type="catalytic activity">
    <reaction evidence="9">
        <text>a lipid X + a UDP-2-N,3-O-bis[(3R)-3-hydroxyacyl]-alpha-D-glucosamine = a lipid A disaccharide + UDP + H(+)</text>
        <dbReference type="Rhea" id="RHEA:67828"/>
        <dbReference type="ChEBI" id="CHEBI:15378"/>
        <dbReference type="ChEBI" id="CHEBI:58223"/>
        <dbReference type="ChEBI" id="CHEBI:137748"/>
        <dbReference type="ChEBI" id="CHEBI:176338"/>
        <dbReference type="ChEBI" id="CHEBI:176343"/>
        <dbReference type="EC" id="2.4.1.182"/>
    </reaction>
</comment>
<dbReference type="PANTHER" id="PTHR30372">
    <property type="entry name" value="LIPID-A-DISACCHARIDE SYNTHASE"/>
    <property type="match status" value="1"/>
</dbReference>
<evidence type="ECO:0000256" key="4">
    <source>
        <dbReference type="ARBA" id="ARBA00022516"/>
    </source>
</evidence>
<keyword evidence="7" id="KW-0808">Transferase</keyword>
<evidence type="ECO:0000256" key="9">
    <source>
        <dbReference type="ARBA" id="ARBA00048975"/>
    </source>
</evidence>
<dbReference type="SUPFAM" id="SSF53756">
    <property type="entry name" value="UDP-Glycosyltransferase/glycogen phosphorylase"/>
    <property type="match status" value="1"/>
</dbReference>
<keyword evidence="6" id="KW-0328">Glycosyltransferase</keyword>
<keyword evidence="5" id="KW-0441">Lipid A biosynthesis</keyword>
<dbReference type="GO" id="GO:0005543">
    <property type="term" value="F:phospholipid binding"/>
    <property type="evidence" value="ECO:0007669"/>
    <property type="project" value="TreeGrafter"/>
</dbReference>
<accession>A0A0H3K0P0</accession>
<dbReference type="EC" id="2.4.1.182" evidence="2 10"/>
<comment type="function">
    <text evidence="1">Condensation of UDP-2,3-diacylglucosamine and 2,3-diacylglucosamine-1-phosphate to form lipid A disaccharide, a precursor of lipid A, a phosphorylated glycolipid that anchors the lipopolysaccharide to the outer membrane of the cell.</text>
</comment>
<evidence type="ECO:0000256" key="1">
    <source>
        <dbReference type="ARBA" id="ARBA00002056"/>
    </source>
</evidence>
<dbReference type="GO" id="GO:0016020">
    <property type="term" value="C:membrane"/>
    <property type="evidence" value="ECO:0007669"/>
    <property type="project" value="GOC"/>
</dbReference>
<dbReference type="AlphaFoldDB" id="A0A0H3K0P0"/>
<organism evidence="11 12">
    <name type="scientific">Synechococcus sp. (strain ATCC 27144 / PCC 6301 / SAUG 1402/1)</name>
    <name type="common">Anacystis nidulans</name>
    <dbReference type="NCBI Taxonomy" id="269084"/>
    <lineage>
        <taxon>Bacteria</taxon>
        <taxon>Bacillati</taxon>
        <taxon>Cyanobacteriota</taxon>
        <taxon>Cyanophyceae</taxon>
        <taxon>Synechococcales</taxon>
        <taxon>Synechococcaceae</taxon>
        <taxon>Synechococcus</taxon>
    </lineage>
</organism>
<dbReference type="InterPro" id="IPR003835">
    <property type="entry name" value="Glyco_trans_19"/>
</dbReference>
<evidence type="ECO:0000313" key="12">
    <source>
        <dbReference type="Proteomes" id="UP000001175"/>
    </source>
</evidence>
<dbReference type="EMBL" id="AP008231">
    <property type="protein sequence ID" value="BAD78800.1"/>
    <property type="molecule type" value="Genomic_DNA"/>
</dbReference>
<dbReference type="NCBIfam" id="TIGR00215">
    <property type="entry name" value="lpxB"/>
    <property type="match status" value="1"/>
</dbReference>
<gene>
    <name evidence="11" type="primary">lpxB</name>
    <name evidence="11" type="ordered locus">syc0610_c</name>
</gene>
<evidence type="ECO:0000256" key="2">
    <source>
        <dbReference type="ARBA" id="ARBA00012687"/>
    </source>
</evidence>